<protein>
    <submittedName>
        <fullName evidence="2">Antibiotic biosynthesis monooxygenase</fullName>
    </submittedName>
</protein>
<evidence type="ECO:0000313" key="2">
    <source>
        <dbReference type="EMBL" id="RUT29613.1"/>
    </source>
</evidence>
<dbReference type="Gene3D" id="3.30.70.100">
    <property type="match status" value="1"/>
</dbReference>
<dbReference type="PANTHER" id="PTHR33336">
    <property type="entry name" value="QUINOL MONOOXYGENASE YGIN-RELATED"/>
    <property type="match status" value="1"/>
</dbReference>
<dbReference type="SUPFAM" id="SSF54909">
    <property type="entry name" value="Dimeric alpha+beta barrel"/>
    <property type="match status" value="1"/>
</dbReference>
<comment type="caution">
    <text evidence="2">The sequence shown here is derived from an EMBL/GenBank/DDBJ whole genome shotgun (WGS) entry which is preliminary data.</text>
</comment>
<dbReference type="PANTHER" id="PTHR33336:SF3">
    <property type="entry name" value="ABM DOMAIN-CONTAINING PROTEIN"/>
    <property type="match status" value="1"/>
</dbReference>
<evidence type="ECO:0000313" key="3">
    <source>
        <dbReference type="Proteomes" id="UP000272464"/>
    </source>
</evidence>
<dbReference type="Proteomes" id="UP000272464">
    <property type="component" value="Unassembled WGS sequence"/>
</dbReference>
<dbReference type="PROSITE" id="PS51725">
    <property type="entry name" value="ABM"/>
    <property type="match status" value="1"/>
</dbReference>
<dbReference type="Pfam" id="PF03992">
    <property type="entry name" value="ABM"/>
    <property type="match status" value="1"/>
</dbReference>
<keyword evidence="2" id="KW-0503">Monooxygenase</keyword>
<dbReference type="OrthoDB" id="287932at2"/>
<dbReference type="AlphaFoldDB" id="A0A3S1D4K2"/>
<feature type="domain" description="ABM" evidence="1">
    <location>
        <begin position="2"/>
        <end position="91"/>
    </location>
</feature>
<dbReference type="InterPro" id="IPR007138">
    <property type="entry name" value="ABM_dom"/>
</dbReference>
<proteinExistence type="predicted"/>
<dbReference type="InterPro" id="IPR050744">
    <property type="entry name" value="AI-2_Isomerase_LsrG"/>
</dbReference>
<accession>A0A3S1D4K2</accession>
<dbReference type="GO" id="GO:0004497">
    <property type="term" value="F:monooxygenase activity"/>
    <property type="evidence" value="ECO:0007669"/>
    <property type="project" value="UniProtKB-KW"/>
</dbReference>
<reference evidence="2 3" key="1">
    <citation type="submission" date="2018-12" db="EMBL/GenBank/DDBJ databases">
        <authorList>
            <person name="Sun L."/>
            <person name="Chen Z."/>
        </authorList>
    </citation>
    <scope>NUCLEOTIDE SEQUENCE [LARGE SCALE GENOMIC DNA]</scope>
    <source>
        <strain evidence="2 3">3-5-3</strain>
    </source>
</reference>
<dbReference type="InterPro" id="IPR011008">
    <property type="entry name" value="Dimeric_a/b-barrel"/>
</dbReference>
<keyword evidence="3" id="KW-1185">Reference proteome</keyword>
<organism evidence="2 3">
    <name type="scientific">Paenibacillus zeisoli</name>
    <dbReference type="NCBI Taxonomy" id="2496267"/>
    <lineage>
        <taxon>Bacteria</taxon>
        <taxon>Bacillati</taxon>
        <taxon>Bacillota</taxon>
        <taxon>Bacilli</taxon>
        <taxon>Bacillales</taxon>
        <taxon>Paenibacillaceae</taxon>
        <taxon>Paenibacillus</taxon>
    </lineage>
</organism>
<dbReference type="RefSeq" id="WP_127199996.1">
    <property type="nucleotide sequence ID" value="NZ_RZNX01000006.1"/>
</dbReference>
<sequence length="98" mass="10974">MIIIHAHLQVIPDQEVVFLDAAKQLIAATRNEEGNISYDLVKSTEREHHYTMIELWKDEAATAAHNTSAHFQAFVKQAPEFMAAPMNVAVFAGEAVQR</sequence>
<keyword evidence="2" id="KW-0560">Oxidoreductase</keyword>
<gene>
    <name evidence="2" type="ORF">EJP77_14660</name>
</gene>
<dbReference type="EMBL" id="RZNX01000006">
    <property type="protein sequence ID" value="RUT29613.1"/>
    <property type="molecule type" value="Genomic_DNA"/>
</dbReference>
<name>A0A3S1D4K2_9BACL</name>
<evidence type="ECO:0000259" key="1">
    <source>
        <dbReference type="PROSITE" id="PS51725"/>
    </source>
</evidence>